<proteinExistence type="predicted"/>
<name>A0A285QYS2_9SPHN</name>
<sequence length="78" mass="8779">MASCAMWSPASRWELFPRWLKRLSYVVGVPAWLAIMVMAFSGAIPQHRTVFFILFGAFGAVGMCQTVFVARALLRKLI</sequence>
<reference evidence="2 3" key="1">
    <citation type="submission" date="2017-07" db="EMBL/GenBank/DDBJ databases">
        <authorList>
            <person name="Sun Z.S."/>
            <person name="Albrecht U."/>
            <person name="Echele G."/>
            <person name="Lee C.C."/>
        </authorList>
    </citation>
    <scope>NUCLEOTIDE SEQUENCE [LARGE SCALE GENOMIC DNA]</scope>
    <source>
        <strain evidence="2 3">CGMCC 1.12672</strain>
    </source>
</reference>
<dbReference type="Proteomes" id="UP000219494">
    <property type="component" value="Unassembled WGS sequence"/>
</dbReference>
<protein>
    <submittedName>
        <fullName evidence="2">Uncharacterized protein</fullName>
    </submittedName>
</protein>
<dbReference type="AlphaFoldDB" id="A0A285QYS2"/>
<feature type="transmembrane region" description="Helical" evidence="1">
    <location>
        <begin position="23"/>
        <end position="44"/>
    </location>
</feature>
<keyword evidence="3" id="KW-1185">Reference proteome</keyword>
<feature type="transmembrane region" description="Helical" evidence="1">
    <location>
        <begin position="50"/>
        <end position="74"/>
    </location>
</feature>
<evidence type="ECO:0000313" key="2">
    <source>
        <dbReference type="EMBL" id="SOB87073.1"/>
    </source>
</evidence>
<dbReference type="EMBL" id="OBMI01000002">
    <property type="protein sequence ID" value="SOB87073.1"/>
    <property type="molecule type" value="Genomic_DNA"/>
</dbReference>
<keyword evidence="1" id="KW-0812">Transmembrane</keyword>
<evidence type="ECO:0000256" key="1">
    <source>
        <dbReference type="SAM" id="Phobius"/>
    </source>
</evidence>
<evidence type="ECO:0000313" key="3">
    <source>
        <dbReference type="Proteomes" id="UP000219494"/>
    </source>
</evidence>
<keyword evidence="1" id="KW-0472">Membrane</keyword>
<keyword evidence="1" id="KW-1133">Transmembrane helix</keyword>
<organism evidence="2 3">
    <name type="scientific">Sphingomonas guangdongensis</name>
    <dbReference type="NCBI Taxonomy" id="1141890"/>
    <lineage>
        <taxon>Bacteria</taxon>
        <taxon>Pseudomonadati</taxon>
        <taxon>Pseudomonadota</taxon>
        <taxon>Alphaproteobacteria</taxon>
        <taxon>Sphingomonadales</taxon>
        <taxon>Sphingomonadaceae</taxon>
        <taxon>Sphingomonas</taxon>
    </lineage>
</organism>
<gene>
    <name evidence="2" type="ORF">SAMN06297144_2194</name>
</gene>
<accession>A0A285QYS2</accession>